<accession>A0A5Q2VF44</accession>
<evidence type="ECO:0000313" key="1">
    <source>
        <dbReference type="EMBL" id="QGH62003.1"/>
    </source>
</evidence>
<protein>
    <submittedName>
        <fullName evidence="1">Uncharacterized protein</fullName>
    </submittedName>
</protein>
<dbReference type="EMBL" id="CP045913">
    <property type="protein sequence ID" value="QGH62003.1"/>
    <property type="molecule type" value="Genomic_DNA"/>
</dbReference>
<name>A0A5Q2VF44_SERPR</name>
<reference evidence="1 2" key="1">
    <citation type="submission" date="2019-11" db="EMBL/GenBank/DDBJ databases">
        <title>The Phosphoenolpyruvate Phosphotransferase System Regulates Serratia proteamaculans 336X Biofilm Formation and Wheat Roots colonization.</title>
        <authorList>
            <person name="Liu F."/>
        </authorList>
    </citation>
    <scope>NUCLEOTIDE SEQUENCE [LARGE SCALE GENOMIC DNA]</scope>
    <source>
        <strain evidence="1 2">336X</strain>
    </source>
</reference>
<dbReference type="AlphaFoldDB" id="A0A5Q2VF44"/>
<sequence>MNHHSFYAMPPLAIKASLLLLALTVPVLLGVQVERLHQRTLLAQLADEQQQLLAHQQAAETIRARQRSFNKEPAAHQVSTPRLAGLATLVHVWQDNVALLSLDLDARQHRIRLELATQSLDSLLDFVSRLQQTPARVGLENHSRDPSLPPPWQIRATLNLEYDHAL</sequence>
<dbReference type="RefSeq" id="WP_153859035.1">
    <property type="nucleotide sequence ID" value="NZ_CP045913.1"/>
</dbReference>
<gene>
    <name evidence="1" type="ORF">GHV41_14730</name>
</gene>
<dbReference type="Proteomes" id="UP000381260">
    <property type="component" value="Chromosome"/>
</dbReference>
<evidence type="ECO:0000313" key="2">
    <source>
        <dbReference type="Proteomes" id="UP000381260"/>
    </source>
</evidence>
<proteinExistence type="predicted"/>
<organism evidence="1 2">
    <name type="scientific">Serratia proteamaculans</name>
    <dbReference type="NCBI Taxonomy" id="28151"/>
    <lineage>
        <taxon>Bacteria</taxon>
        <taxon>Pseudomonadati</taxon>
        <taxon>Pseudomonadota</taxon>
        <taxon>Gammaproteobacteria</taxon>
        <taxon>Enterobacterales</taxon>
        <taxon>Yersiniaceae</taxon>
        <taxon>Serratia</taxon>
    </lineage>
</organism>